<accession>A0A430FDC1</accession>
<sequence>MRILEQRTLGKHEDERLNEDGLHVGNGFVAVVDGVTSKSRANIWEPTPGVVAKNTLLEALCTAPDDTDMRGMQQLVDEALRAQYRKITSGQDSTTAYFCDHPNDRLQANAVIYSEALHEIWLFGDCQAMVNGRAVPTTKRVDILLGELRSFAWQALELQRSQQTESGKREADAASANNGDATTTGSGLNPRREPNNDLSLNNNPTRETTDGSTVPDPARELIMPFLRLQSQFANRRGEYGYFVFDGFTDPKYPIHTIPVRPGDEVVLASDGYPKLRPTLDESERELERLRREDPHLVREFRTTKGFAPGSESFDDRTYIRFVA</sequence>
<keyword evidence="3" id="KW-1185">Reference proteome</keyword>
<dbReference type="InterPro" id="IPR036457">
    <property type="entry name" value="PPM-type-like_dom_sf"/>
</dbReference>
<name>A0A430FDC1_9BIFI</name>
<evidence type="ECO:0000313" key="2">
    <source>
        <dbReference type="EMBL" id="RSX50874.1"/>
    </source>
</evidence>
<organism evidence="2 3">
    <name type="scientific">Bifidobacterium callimiconis</name>
    <dbReference type="NCBI Taxonomy" id="2306973"/>
    <lineage>
        <taxon>Bacteria</taxon>
        <taxon>Bacillati</taxon>
        <taxon>Actinomycetota</taxon>
        <taxon>Actinomycetes</taxon>
        <taxon>Bifidobacteriales</taxon>
        <taxon>Bifidobacteriaceae</taxon>
        <taxon>Bifidobacterium</taxon>
    </lineage>
</organism>
<dbReference type="EMBL" id="QXGJ01000005">
    <property type="protein sequence ID" value="RSX50874.1"/>
    <property type="molecule type" value="Genomic_DNA"/>
</dbReference>
<reference evidence="2 3" key="1">
    <citation type="submission" date="2018-09" db="EMBL/GenBank/DDBJ databases">
        <title>Characterization of the phylogenetic diversity of five novel species belonging to the genus Bifidobacterium.</title>
        <authorList>
            <person name="Lugli G.A."/>
            <person name="Duranti S."/>
            <person name="Milani C."/>
        </authorList>
    </citation>
    <scope>NUCLEOTIDE SEQUENCE [LARGE SCALE GENOMIC DNA]</scope>
    <source>
        <strain evidence="2 3">2028B</strain>
    </source>
</reference>
<evidence type="ECO:0000313" key="3">
    <source>
        <dbReference type="Proteomes" id="UP000288607"/>
    </source>
</evidence>
<proteinExistence type="predicted"/>
<feature type="region of interest" description="Disordered" evidence="1">
    <location>
        <begin position="162"/>
        <end position="217"/>
    </location>
</feature>
<evidence type="ECO:0000256" key="1">
    <source>
        <dbReference type="SAM" id="MobiDB-lite"/>
    </source>
</evidence>
<dbReference type="Gene3D" id="3.60.40.10">
    <property type="entry name" value="PPM-type phosphatase domain"/>
    <property type="match status" value="1"/>
</dbReference>
<comment type="caution">
    <text evidence="2">The sequence shown here is derived from an EMBL/GenBank/DDBJ whole genome shotgun (WGS) entry which is preliminary data.</text>
</comment>
<dbReference type="AlphaFoldDB" id="A0A430FDC1"/>
<feature type="compositionally biased region" description="Polar residues" evidence="1">
    <location>
        <begin position="175"/>
        <end position="187"/>
    </location>
</feature>
<evidence type="ECO:0008006" key="4">
    <source>
        <dbReference type="Google" id="ProtNLM"/>
    </source>
</evidence>
<protein>
    <recommendedName>
        <fullName evidence="4">Protein phosphatase 2C</fullName>
    </recommendedName>
</protein>
<dbReference type="RefSeq" id="WP_206432008.1">
    <property type="nucleotide sequence ID" value="NZ_QXGJ01000005.1"/>
</dbReference>
<gene>
    <name evidence="2" type="ORF">D2E23_1165</name>
</gene>
<dbReference type="Proteomes" id="UP000288607">
    <property type="component" value="Unassembled WGS sequence"/>
</dbReference>
<feature type="compositionally biased region" description="Polar residues" evidence="1">
    <location>
        <begin position="196"/>
        <end position="212"/>
    </location>
</feature>